<dbReference type="PROSITE" id="PS00062">
    <property type="entry name" value="ALDOKETO_REDUCTASE_2"/>
    <property type="match status" value="1"/>
</dbReference>
<dbReference type="CDD" id="cd17657">
    <property type="entry name" value="CDC14_N"/>
    <property type="match status" value="1"/>
</dbReference>
<dbReference type="GO" id="GO:0005813">
    <property type="term" value="C:centrosome"/>
    <property type="evidence" value="ECO:0007669"/>
    <property type="project" value="UniProtKB-SubCell"/>
</dbReference>
<evidence type="ECO:0000256" key="11">
    <source>
        <dbReference type="ARBA" id="ARBA00023002"/>
    </source>
</evidence>
<dbReference type="InterPro" id="IPR036812">
    <property type="entry name" value="NAD(P)_OxRdtase_dom_sf"/>
</dbReference>
<keyword evidence="7" id="KW-0597">Phosphoprotein</keyword>
<evidence type="ECO:0000256" key="12">
    <source>
        <dbReference type="ARBA" id="ARBA00023212"/>
    </source>
</evidence>
<comment type="similarity">
    <text evidence="4">Belongs to the protein-tyrosine phosphatase family. Non-receptor class CDC14 subfamily.</text>
</comment>
<dbReference type="SUPFAM" id="SSF52799">
    <property type="entry name" value="(Phosphotyrosine protein) phosphatases II"/>
    <property type="match status" value="2"/>
</dbReference>
<proteinExistence type="inferred from homology"/>
<comment type="caution">
    <text evidence="22">The sequence shown here is derived from an EMBL/GenBank/DDBJ whole genome shotgun (WGS) entry which is preliminary data.</text>
</comment>
<evidence type="ECO:0000256" key="3">
    <source>
        <dbReference type="ARBA" id="ARBA00004647"/>
    </source>
</evidence>
<dbReference type="PRINTS" id="PR00069">
    <property type="entry name" value="ALDKETRDTASE"/>
</dbReference>
<keyword evidence="13" id="KW-0539">Nucleus</keyword>
<evidence type="ECO:0000256" key="14">
    <source>
        <dbReference type="ARBA" id="ARBA00023273"/>
    </source>
</evidence>
<evidence type="ECO:0000256" key="6">
    <source>
        <dbReference type="ARBA" id="ARBA00022490"/>
    </source>
</evidence>
<evidence type="ECO:0000256" key="16">
    <source>
        <dbReference type="ARBA" id="ARBA00037822"/>
    </source>
</evidence>
<evidence type="ECO:0000256" key="2">
    <source>
        <dbReference type="ARBA" id="ARBA00004300"/>
    </source>
</evidence>
<feature type="compositionally biased region" description="Polar residues" evidence="19">
    <location>
        <begin position="414"/>
        <end position="444"/>
    </location>
</feature>
<keyword evidence="9" id="KW-0378">Hydrolase</keyword>
<dbReference type="InterPro" id="IPR044506">
    <property type="entry name" value="CDC14_C"/>
</dbReference>
<evidence type="ECO:0000256" key="1">
    <source>
        <dbReference type="ARBA" id="ARBA00004123"/>
    </source>
</evidence>
<gene>
    <name evidence="22" type="primary">cdc14aa</name>
    <name evidence="22" type="ORF">DAT39_012021</name>
</gene>
<dbReference type="CDD" id="cd19135">
    <property type="entry name" value="AKR_CeZK1290-like"/>
    <property type="match status" value="1"/>
</dbReference>
<dbReference type="Pfam" id="PF00782">
    <property type="entry name" value="DSPc"/>
    <property type="match status" value="1"/>
</dbReference>
<dbReference type="GO" id="GO:0004722">
    <property type="term" value="F:protein serine/threonine phosphatase activity"/>
    <property type="evidence" value="ECO:0007669"/>
    <property type="project" value="UniProtKB-EC"/>
</dbReference>
<dbReference type="GO" id="GO:0000922">
    <property type="term" value="C:spindle pole"/>
    <property type="evidence" value="ECO:0007669"/>
    <property type="project" value="UniProtKB-SubCell"/>
</dbReference>
<dbReference type="Pfam" id="PF00248">
    <property type="entry name" value="Aldo_ket_red"/>
    <property type="match status" value="1"/>
</dbReference>
<dbReference type="FunFam" id="3.90.190.10:FF:000006">
    <property type="entry name" value="Dual specificity protein phosphatase CDC14B"/>
    <property type="match status" value="1"/>
</dbReference>
<dbReference type="InterPro" id="IPR016130">
    <property type="entry name" value="Tyr_Pase_AS"/>
</dbReference>
<evidence type="ECO:0000256" key="9">
    <source>
        <dbReference type="ARBA" id="ARBA00022801"/>
    </source>
</evidence>
<keyword evidence="23" id="KW-1185">Reference proteome</keyword>
<keyword evidence="15" id="KW-0131">Cell cycle</keyword>
<evidence type="ECO:0000256" key="17">
    <source>
        <dbReference type="ARBA" id="ARBA00047761"/>
    </source>
</evidence>
<dbReference type="Gene3D" id="3.20.20.100">
    <property type="entry name" value="NADP-dependent oxidoreductase domain"/>
    <property type="match status" value="1"/>
</dbReference>
<evidence type="ECO:0000256" key="18">
    <source>
        <dbReference type="ARBA" id="ARBA00048336"/>
    </source>
</evidence>
<accession>A0A8J4UM11</accession>
<dbReference type="GO" id="GO:0060091">
    <property type="term" value="C:kinocilium"/>
    <property type="evidence" value="ECO:0007669"/>
    <property type="project" value="UniProtKB-SubCell"/>
</dbReference>
<dbReference type="Gene3D" id="3.90.190.10">
    <property type="entry name" value="Protein tyrosine phosphatase superfamily"/>
    <property type="match status" value="2"/>
</dbReference>
<evidence type="ECO:0000256" key="13">
    <source>
        <dbReference type="ARBA" id="ARBA00023242"/>
    </source>
</evidence>
<dbReference type="InterPro" id="IPR003595">
    <property type="entry name" value="Tyr_Pase_cat"/>
</dbReference>
<feature type="non-terminal residue" evidence="22">
    <location>
        <position position="786"/>
    </location>
</feature>
<evidence type="ECO:0000256" key="19">
    <source>
        <dbReference type="SAM" id="MobiDB-lite"/>
    </source>
</evidence>
<dbReference type="CDD" id="cd14499">
    <property type="entry name" value="CDC14_C"/>
    <property type="match status" value="1"/>
</dbReference>
<keyword evidence="11" id="KW-0560">Oxidoreductase</keyword>
<evidence type="ECO:0000259" key="20">
    <source>
        <dbReference type="PROSITE" id="PS50054"/>
    </source>
</evidence>
<dbReference type="PROSITE" id="PS00063">
    <property type="entry name" value="ALDOKETO_REDUCTASE_3"/>
    <property type="match status" value="1"/>
</dbReference>
<dbReference type="EMBL" id="QNUK01000205">
    <property type="protein sequence ID" value="KAF5898267.1"/>
    <property type="molecule type" value="Genomic_DNA"/>
</dbReference>
<dbReference type="GO" id="GO:0005634">
    <property type="term" value="C:nucleus"/>
    <property type="evidence" value="ECO:0007669"/>
    <property type="project" value="UniProtKB-SubCell"/>
</dbReference>
<dbReference type="Proteomes" id="UP000727407">
    <property type="component" value="Unassembled WGS sequence"/>
</dbReference>
<evidence type="ECO:0000256" key="5">
    <source>
        <dbReference type="ARBA" id="ARBA00007905"/>
    </source>
</evidence>
<evidence type="ECO:0000256" key="15">
    <source>
        <dbReference type="ARBA" id="ARBA00023306"/>
    </source>
</evidence>
<organism evidence="22 23">
    <name type="scientific">Clarias magur</name>
    <name type="common">Asian catfish</name>
    <name type="synonym">Macropteronotus magur</name>
    <dbReference type="NCBI Taxonomy" id="1594786"/>
    <lineage>
        <taxon>Eukaryota</taxon>
        <taxon>Metazoa</taxon>
        <taxon>Chordata</taxon>
        <taxon>Craniata</taxon>
        <taxon>Vertebrata</taxon>
        <taxon>Euteleostomi</taxon>
        <taxon>Actinopterygii</taxon>
        <taxon>Neopterygii</taxon>
        <taxon>Teleostei</taxon>
        <taxon>Ostariophysi</taxon>
        <taxon>Siluriformes</taxon>
        <taxon>Clariidae</taxon>
        <taxon>Clarias</taxon>
    </lineage>
</organism>
<evidence type="ECO:0000256" key="8">
    <source>
        <dbReference type="ARBA" id="ARBA00022618"/>
    </source>
</evidence>
<dbReference type="InterPro" id="IPR020422">
    <property type="entry name" value="TYR_PHOSPHATASE_DUAL_dom"/>
</dbReference>
<dbReference type="InterPro" id="IPR029021">
    <property type="entry name" value="Prot-tyrosine_phosphatase-like"/>
</dbReference>
<protein>
    <submittedName>
        <fullName evidence="22">Dual specificity protein phosphatase CDC14AB-like isoform X3</fullName>
    </submittedName>
</protein>
<feature type="domain" description="Tyrosine specific protein phosphatases" evidence="21">
    <location>
        <begin position="260"/>
        <end position="322"/>
    </location>
</feature>
<comment type="subcellular location">
    <subcellularLocation>
        <location evidence="16">Cell projection</location>
        <location evidence="16">Kinocilium</location>
    </subcellularLocation>
    <subcellularLocation>
        <location evidence="2">Cytoplasm</location>
        <location evidence="2">Cytoskeleton</location>
        <location evidence="2">Microtubule organizing center</location>
        <location evidence="2">Centrosome</location>
    </subcellularLocation>
    <subcellularLocation>
        <location evidence="3">Cytoplasm</location>
        <location evidence="3">Cytoskeleton</location>
        <location evidence="3">Spindle pole</location>
    </subcellularLocation>
    <subcellularLocation>
        <location evidence="1">Nucleus</location>
    </subcellularLocation>
</comment>
<keyword evidence="8" id="KW-0132">Cell division</keyword>
<name>A0A8J4UM11_CLAMG</name>
<dbReference type="FunFam" id="3.90.190.10:FF:000032">
    <property type="entry name" value="dual specificity protein phosphatase CDC14A isoform X1"/>
    <property type="match status" value="1"/>
</dbReference>
<dbReference type="InterPro" id="IPR018170">
    <property type="entry name" value="Aldo/ket_reductase_CS"/>
</dbReference>
<feature type="domain" description="Tyrosine-protein phosphatase" evidence="20">
    <location>
        <begin position="178"/>
        <end position="335"/>
    </location>
</feature>
<dbReference type="PROSITE" id="PS00383">
    <property type="entry name" value="TYR_PHOSPHATASE_1"/>
    <property type="match status" value="1"/>
</dbReference>
<sequence length="786" mass="88717">MECESVVVEAAELIKDCLYFATLRGKPKSTATTHYFCTDDEFVYENFYADFGPLNLAMLYRYCCKLNKKLKSFTLSRKRIIHYTGYDQHKRANAAFLIGAYAVIYLKRTPEEVYRALVSGTNVSYPPFRDAAFGDSTYNLTILDCLHGIRKALQHGFFDFETFDVEEYEHYEGVENGDFNWIVPGKLLAFSGPHSKSKVKKGFLLHAPEAYFPYFRQHDVSDVVRLNNKIYERSRFTDAGFAHHDLFFVDGGTPSDIIIRRFLHICETAEGAVAVHCKAGLGRTGTMIGCYLMKHYRFTAAEAIAWIRICRPGSVIGPQQNFLEEKQQSMWTDGDLYRSKQPRAWQQQERDLAQLISSLDDVSLSSTSLNALSSDENDLIDMGLTQGDRLRALKCQRPLRSPSTLGLRLIPGTISPSKSSKATPLFSSSPVTRRQARNPSSGGNLKSFKPGLARSLGNLYSRDDFPDDDAHPYPSPATAPFPPSSLHPSGPPPPRFGFGYPVPSFQQEDNNNLRPVMRGNFRPNPRGTSYHGGYSHNAVVYALQECGIRHIDTAKRYGCEEALSKSIAESRVPRDDLWITTKLWPGDYGYQSAKEACRASCARLGVDYLDLYLMHWPDCNLQGRSNRDVRAETWRALEEMYDEGLCRSIGVSNFLIGHLEEMQDSAGVMPHVNQVEFHPFQQPWQLVEFCRKEGIAFEGYCPLAKGQALDHPGIVDLAQKYGRSPSQICIRWSIQNGVITIPKSTKAERIFENCQVFGFQLDDNDMAAMHALHDGRHVSWDPTHIA</sequence>
<feature type="compositionally biased region" description="Pro residues" evidence="19">
    <location>
        <begin position="473"/>
        <end position="495"/>
    </location>
</feature>
<dbReference type="InterPro" id="IPR023210">
    <property type="entry name" value="NADP_OxRdtase_dom"/>
</dbReference>
<keyword evidence="12" id="KW-0206">Cytoskeleton</keyword>
<dbReference type="SMART" id="SM00195">
    <property type="entry name" value="DSPc"/>
    <property type="match status" value="1"/>
</dbReference>
<dbReference type="InterPro" id="IPR000387">
    <property type="entry name" value="Tyr_Pase_dom"/>
</dbReference>
<dbReference type="SUPFAM" id="SSF51430">
    <property type="entry name" value="NAD(P)-linked oxidoreductase"/>
    <property type="match status" value="1"/>
</dbReference>
<feature type="region of interest" description="Disordered" evidence="19">
    <location>
        <begin position="411"/>
        <end position="503"/>
    </location>
</feature>
<dbReference type="OrthoDB" id="266663at2759"/>
<dbReference type="FunFam" id="3.20.20.100:FF:000015">
    <property type="entry name" value="Oxidoreductase, aldo/keto reductase family"/>
    <property type="match status" value="1"/>
</dbReference>
<comment type="catalytic activity">
    <reaction evidence="17">
        <text>O-phospho-L-seryl-[protein] + H2O = L-seryl-[protein] + phosphate</text>
        <dbReference type="Rhea" id="RHEA:20629"/>
        <dbReference type="Rhea" id="RHEA-COMP:9863"/>
        <dbReference type="Rhea" id="RHEA-COMP:11604"/>
        <dbReference type="ChEBI" id="CHEBI:15377"/>
        <dbReference type="ChEBI" id="CHEBI:29999"/>
        <dbReference type="ChEBI" id="CHEBI:43474"/>
        <dbReference type="ChEBI" id="CHEBI:83421"/>
        <dbReference type="EC" id="3.1.3.16"/>
    </reaction>
</comment>
<keyword evidence="6" id="KW-0963">Cytoplasm</keyword>
<keyword evidence="10" id="KW-0904">Protein phosphatase</keyword>
<dbReference type="PROSITE" id="PS50054">
    <property type="entry name" value="TYR_PHOSPHATASE_DUAL"/>
    <property type="match status" value="1"/>
</dbReference>
<dbReference type="GO" id="GO:0051301">
    <property type="term" value="P:cell division"/>
    <property type="evidence" value="ECO:0007669"/>
    <property type="project" value="UniProtKB-KW"/>
</dbReference>
<dbReference type="PANTHER" id="PTHR23339">
    <property type="entry name" value="TYROSINE SPECIFIC PROTEIN PHOSPHATASE AND DUAL SPECIFICITY PROTEIN PHOSPHATASE"/>
    <property type="match status" value="1"/>
</dbReference>
<evidence type="ECO:0000256" key="10">
    <source>
        <dbReference type="ARBA" id="ARBA00022912"/>
    </source>
</evidence>
<evidence type="ECO:0000256" key="4">
    <source>
        <dbReference type="ARBA" id="ARBA00007315"/>
    </source>
</evidence>
<comment type="similarity">
    <text evidence="5">Belongs to the aldo/keto reductase family.</text>
</comment>
<evidence type="ECO:0000259" key="21">
    <source>
        <dbReference type="PROSITE" id="PS50056"/>
    </source>
</evidence>
<dbReference type="InterPro" id="IPR000340">
    <property type="entry name" value="Dual-sp_phosphatase_cat-dom"/>
</dbReference>
<dbReference type="PROSITE" id="PS50056">
    <property type="entry name" value="TYR_PHOSPHATASE_2"/>
    <property type="match status" value="1"/>
</dbReference>
<dbReference type="InterPro" id="IPR050561">
    <property type="entry name" value="PTP"/>
</dbReference>
<keyword evidence="14" id="KW-0966">Cell projection</keyword>
<dbReference type="InterPro" id="IPR029260">
    <property type="entry name" value="DSPn"/>
</dbReference>
<dbReference type="InterPro" id="IPR020471">
    <property type="entry name" value="AKR"/>
</dbReference>
<dbReference type="GO" id="GO:0016491">
    <property type="term" value="F:oxidoreductase activity"/>
    <property type="evidence" value="ECO:0007669"/>
    <property type="project" value="UniProtKB-KW"/>
</dbReference>
<dbReference type="SMART" id="SM00404">
    <property type="entry name" value="PTPc_motif"/>
    <property type="match status" value="1"/>
</dbReference>
<dbReference type="AlphaFoldDB" id="A0A8J4UM11"/>
<evidence type="ECO:0000313" key="23">
    <source>
        <dbReference type="Proteomes" id="UP000727407"/>
    </source>
</evidence>
<feature type="compositionally biased region" description="Basic and acidic residues" evidence="19">
    <location>
        <begin position="461"/>
        <end position="471"/>
    </location>
</feature>
<evidence type="ECO:0000313" key="22">
    <source>
        <dbReference type="EMBL" id="KAF5898267.1"/>
    </source>
</evidence>
<evidence type="ECO:0000256" key="7">
    <source>
        <dbReference type="ARBA" id="ARBA00022553"/>
    </source>
</evidence>
<comment type="catalytic activity">
    <reaction evidence="18">
        <text>O-phospho-L-threonyl-[protein] + H2O = L-threonyl-[protein] + phosphate</text>
        <dbReference type="Rhea" id="RHEA:47004"/>
        <dbReference type="Rhea" id="RHEA-COMP:11060"/>
        <dbReference type="Rhea" id="RHEA-COMP:11605"/>
        <dbReference type="ChEBI" id="CHEBI:15377"/>
        <dbReference type="ChEBI" id="CHEBI:30013"/>
        <dbReference type="ChEBI" id="CHEBI:43474"/>
        <dbReference type="ChEBI" id="CHEBI:61977"/>
        <dbReference type="EC" id="3.1.3.16"/>
    </reaction>
</comment>
<dbReference type="GO" id="GO:0007605">
    <property type="term" value="P:sensory perception of sound"/>
    <property type="evidence" value="ECO:0007669"/>
    <property type="project" value="UniProtKB-ARBA"/>
</dbReference>
<reference evidence="22" key="1">
    <citation type="submission" date="2020-07" db="EMBL/GenBank/DDBJ databases">
        <title>Clarias magur genome sequencing, assembly and annotation.</title>
        <authorList>
            <person name="Kushwaha B."/>
            <person name="Kumar R."/>
            <person name="Das P."/>
            <person name="Joshi C.G."/>
            <person name="Kumar D."/>
            <person name="Nagpure N.S."/>
            <person name="Pandey M."/>
            <person name="Agarwal S."/>
            <person name="Srivastava S."/>
            <person name="Singh M."/>
            <person name="Sahoo L."/>
            <person name="Jayasankar P."/>
            <person name="Meher P.K."/>
            <person name="Koringa P.G."/>
            <person name="Iquebal M.A."/>
            <person name="Das S.P."/>
            <person name="Bit A."/>
            <person name="Patnaik S."/>
            <person name="Patel N."/>
            <person name="Shah T.M."/>
            <person name="Hinsu A."/>
            <person name="Jena J.K."/>
        </authorList>
    </citation>
    <scope>NUCLEOTIDE SEQUENCE</scope>
    <source>
        <strain evidence="22">CIFAMagur01</strain>
        <tissue evidence="22">Testis</tissue>
    </source>
</reference>
<dbReference type="Pfam" id="PF14671">
    <property type="entry name" value="DSPn"/>
    <property type="match status" value="1"/>
</dbReference>